<reference evidence="3" key="1">
    <citation type="submission" date="2017-04" db="EMBL/GenBank/DDBJ databases">
        <authorList>
            <person name="Varghese N."/>
            <person name="Submissions S."/>
        </authorList>
    </citation>
    <scope>NUCLEOTIDE SEQUENCE [LARGE SCALE GENOMIC DNA]</scope>
    <source>
        <strain evidence="3">DSM 9293</strain>
    </source>
</reference>
<dbReference type="Gene3D" id="2.30.40.10">
    <property type="entry name" value="Urease, subunit C, domain 1"/>
    <property type="match status" value="1"/>
</dbReference>
<gene>
    <name evidence="2" type="ORF">SAMN00768000_2975</name>
</gene>
<keyword evidence="3" id="KW-1185">Reference proteome</keyword>
<dbReference type="InterPro" id="IPR006680">
    <property type="entry name" value="Amidohydro-rel"/>
</dbReference>
<dbReference type="SUPFAM" id="SSF51338">
    <property type="entry name" value="Composite domain of metallo-dependent hydrolases"/>
    <property type="match status" value="1"/>
</dbReference>
<dbReference type="Gene3D" id="3.20.20.140">
    <property type="entry name" value="Metal-dependent hydrolases"/>
    <property type="match status" value="1"/>
</dbReference>
<dbReference type="EMBL" id="FWWY01000001">
    <property type="protein sequence ID" value="SMC06708.1"/>
    <property type="molecule type" value="Genomic_DNA"/>
</dbReference>
<evidence type="ECO:0000313" key="3">
    <source>
        <dbReference type="Proteomes" id="UP000192660"/>
    </source>
</evidence>
<dbReference type="Proteomes" id="UP000192660">
    <property type="component" value="Unassembled WGS sequence"/>
</dbReference>
<dbReference type="AlphaFoldDB" id="A0A1W1WK51"/>
<dbReference type="CDD" id="cd01299">
    <property type="entry name" value="Met_dep_hydrolase_A"/>
    <property type="match status" value="1"/>
</dbReference>
<accession>A0A1W1WK51</accession>
<dbReference type="PANTHER" id="PTHR43135">
    <property type="entry name" value="ALPHA-D-RIBOSE 1-METHYLPHOSPHONATE 5-TRIPHOSPHATE DIPHOSPHATASE"/>
    <property type="match status" value="1"/>
</dbReference>
<organism evidence="2 3">
    <name type="scientific">Sulfobacillus thermosulfidooxidans (strain DSM 9293 / VKM B-1269 / AT-1)</name>
    <dbReference type="NCBI Taxonomy" id="929705"/>
    <lineage>
        <taxon>Bacteria</taxon>
        <taxon>Bacillati</taxon>
        <taxon>Bacillota</taxon>
        <taxon>Clostridia</taxon>
        <taxon>Eubacteriales</taxon>
        <taxon>Clostridiales Family XVII. Incertae Sedis</taxon>
        <taxon>Sulfobacillus</taxon>
    </lineage>
</organism>
<dbReference type="InterPro" id="IPR032466">
    <property type="entry name" value="Metal_Hydrolase"/>
</dbReference>
<dbReference type="RefSeq" id="WP_084661682.1">
    <property type="nucleotide sequence ID" value="NZ_FWWY01000001.1"/>
</dbReference>
<dbReference type="PANTHER" id="PTHR43135:SF3">
    <property type="entry name" value="ALPHA-D-RIBOSE 1-METHYLPHOSPHONATE 5-TRIPHOSPHATE DIPHOSPHATASE"/>
    <property type="match status" value="1"/>
</dbReference>
<dbReference type="SUPFAM" id="SSF51556">
    <property type="entry name" value="Metallo-dependent hydrolases"/>
    <property type="match status" value="1"/>
</dbReference>
<feature type="domain" description="Amidohydrolase-related" evidence="1">
    <location>
        <begin position="58"/>
        <end position="407"/>
    </location>
</feature>
<evidence type="ECO:0000313" key="2">
    <source>
        <dbReference type="EMBL" id="SMC06708.1"/>
    </source>
</evidence>
<proteinExistence type="predicted"/>
<protein>
    <submittedName>
        <fullName evidence="2">Imidazolonepropionase</fullName>
    </submittedName>
</protein>
<sequence length="423" mass="46120">MDYLLYNIRLVDVAQRQVRVEPWALVWDQDGIIRDSGPEQVVLLRYPRATRLDGKNSYVLPGLIDCHVHFSAAGHPSKWDDLTLSVPEMTARALVHAKRTLYAGITSVRDAGSPFGIGVGVRRAIEHGWHVGPHMRVAGTPFSITGGHADPANGFPPHIHWQGGAVVDSPDDARREARRQLRDGVDVLKFMASGGVMSTGDKSTERGLLVEEMAAAVAEAKNRGKKTMAHAQAQEGIENALKAGVDSIEHGFYLSDWAIEEMIKRDVTLVATLTAVQQIIDHGVESGIAPDSVEKAKVAQEAHQNSLLRAFRAGVRFAMGTDAGTPFNYHGDNAQEIRHLLDLGLNIWDALEAATIHGAELLDIPSGLIAPGYLADLILLPDNPIDHPPTLWTTSERRQVIKQGQLVKRLDSVDPVEPKEATV</sequence>
<dbReference type="InterPro" id="IPR051781">
    <property type="entry name" value="Metallo-dep_Hydrolase"/>
</dbReference>
<dbReference type="GO" id="GO:0016810">
    <property type="term" value="F:hydrolase activity, acting on carbon-nitrogen (but not peptide) bonds"/>
    <property type="evidence" value="ECO:0007669"/>
    <property type="project" value="InterPro"/>
</dbReference>
<dbReference type="Pfam" id="PF01979">
    <property type="entry name" value="Amidohydro_1"/>
    <property type="match status" value="1"/>
</dbReference>
<evidence type="ECO:0000259" key="1">
    <source>
        <dbReference type="Pfam" id="PF01979"/>
    </source>
</evidence>
<dbReference type="InterPro" id="IPR011059">
    <property type="entry name" value="Metal-dep_hydrolase_composite"/>
</dbReference>
<dbReference type="STRING" id="28034.BFX07_10590"/>
<dbReference type="InterPro" id="IPR057744">
    <property type="entry name" value="OTAase-like"/>
</dbReference>
<dbReference type="OrthoDB" id="9797498at2"/>
<name>A0A1W1WK51_SULTA</name>